<protein>
    <recommendedName>
        <fullName evidence="1">Novel STAND NTPase 3 domain-containing protein</fullName>
    </recommendedName>
</protein>
<dbReference type="SUPFAM" id="SSF52540">
    <property type="entry name" value="P-loop containing nucleoside triphosphate hydrolases"/>
    <property type="match status" value="1"/>
</dbReference>
<dbReference type="InterPro" id="IPR049050">
    <property type="entry name" value="nSTAND3"/>
</dbReference>
<dbReference type="Gene3D" id="3.40.50.300">
    <property type="entry name" value="P-loop containing nucleotide triphosphate hydrolases"/>
    <property type="match status" value="1"/>
</dbReference>
<dbReference type="Proteomes" id="UP000598120">
    <property type="component" value="Unassembled WGS sequence"/>
</dbReference>
<dbReference type="RefSeq" id="WP_188605734.1">
    <property type="nucleotide sequence ID" value="NZ_BMIC01000002.1"/>
</dbReference>
<dbReference type="InterPro" id="IPR027417">
    <property type="entry name" value="P-loop_NTPase"/>
</dbReference>
<dbReference type="Pfam" id="PF20720">
    <property type="entry name" value="nSTAND3"/>
    <property type="match status" value="1"/>
</dbReference>
<gene>
    <name evidence="2" type="ORF">GCM10011531_14930</name>
</gene>
<name>A0A8J2TPU1_9FLAO</name>
<dbReference type="AlphaFoldDB" id="A0A8J2TPU1"/>
<organism evidence="2 3">
    <name type="scientific">Aquaticitalea lipolytica</name>
    <dbReference type="NCBI Taxonomy" id="1247562"/>
    <lineage>
        <taxon>Bacteria</taxon>
        <taxon>Pseudomonadati</taxon>
        <taxon>Bacteroidota</taxon>
        <taxon>Flavobacteriia</taxon>
        <taxon>Flavobacteriales</taxon>
        <taxon>Flavobacteriaceae</taxon>
        <taxon>Aquaticitalea</taxon>
    </lineage>
</organism>
<sequence length="1252" mass="148071">MSGRLQLIEQKLLAIDGAGFQNLCDTYLTMRENEYSSLNRTGSQLGKLKTIIGTPDSFMRISGNKLAYIEYTTQATSIVTKIKDDIDKCLDESKTGVELSKINKIIVCFNSRLKVSEETSLQTYASEKEINIELIGIDTIALDILSKYYSLARDFLEMSLDTGQILPFETFISEYNNRANQLSTPLDNLFFHRQKELESIQSILTSNNLLILSGVAGVGKTKIGIQAINVFKEKNPSYISYVIAKKDVDIYEDLKIQLKEDKNYILLIDDANRQLPNLSQIFGFFKSKKKGNLKLVITVRNYALSDIYNLCHDFNYETIDIPKFSDEEIIEILESDSFKIKNSKYQKKIVQIADGNARLAIMGARLALEKQIEFLLGDVGDLFESYFKSYAIDFDLFSNKDLLNSLALVSFFFTIDRENRSFINKILLDFNLDYYKFNEAIEQLHQKELVEIQYNHIRISEQVMATYFFYIVFIRDGLLSFETLLFNYFETHKYNIKDSIIPANNSFGYEKVLSKINPVIDKYIGVNKGDHSKLLEFLDVFWFYKPDATLAYFLNKINLIDEPKNPRYSAFYERNDFVHNRELTIDYLSRFFRNFSDSFIPSIELGFEYVRKKPEHLPEFVRRIRETLLFDEPDENYAYKRQSTFINLLKVKIEEGFYHYSVAFIELAKTFLKHSFHITHGGRKNSITIYDYPITDSEEIREIRKNIWETLFYCFKESRSEVVKVINEYKPEYRNRNPKIIDFDLTLLVPFISEYFSPKSFKETFVVNELINSLNREKGITNLSYQKLKPKFDTLEYRNFRRIDWNRLRDKDEYDYTDWRKYEELKTENLKEHFTFSSNENFNSFFDSIENVLKVSEVSNSQIENSIDIIISENFINNNEVGFDLLEQYLDKNYNIRTLYKTLFTINNTSKKWSLSLWKLLKKWNNEYSNHWKIDSLVRLPNEHIDEYYYNEALDTIQGINKPSYIYLDQLSKFNVIDEDFLKKVINIIFLKIENESIRITYSDYPFTDNLNIFKEDYDLLKKSYFQQFELGKSGLSFDYQKTGFKNIYSKYPKFLFDFFSHFYTKYDVHGDIKGLEISFIWDNSKDYSNIEEIIDLLIGKELYFGFVEHSVSALFHNLKSDEQKQNAYIFIKDFITKNAFESKSIQIIFDTIRECMVEKYEELFHNFLSVNSGLDFFKNIDWIGNAGVQSGEVIWGELYAKKWTNLLENVDRFHDKLAIIPIKDYIKSKIQEQYRSAESERMRKFIMPNRF</sequence>
<dbReference type="EMBL" id="BMIC01000002">
    <property type="protein sequence ID" value="GFZ84929.1"/>
    <property type="molecule type" value="Genomic_DNA"/>
</dbReference>
<accession>A0A8J2TPU1</accession>
<evidence type="ECO:0000313" key="3">
    <source>
        <dbReference type="Proteomes" id="UP000598120"/>
    </source>
</evidence>
<evidence type="ECO:0000313" key="2">
    <source>
        <dbReference type="EMBL" id="GFZ84929.1"/>
    </source>
</evidence>
<keyword evidence="3" id="KW-1185">Reference proteome</keyword>
<evidence type="ECO:0000259" key="1">
    <source>
        <dbReference type="Pfam" id="PF20720"/>
    </source>
</evidence>
<proteinExistence type="predicted"/>
<comment type="caution">
    <text evidence="2">The sequence shown here is derived from an EMBL/GenBank/DDBJ whole genome shotgun (WGS) entry which is preliminary data.</text>
</comment>
<reference evidence="2 3" key="1">
    <citation type="journal article" date="2014" name="Int. J. Syst. Evol. Microbiol.">
        <title>Complete genome sequence of Corynebacterium casei LMG S-19264T (=DSM 44701T), isolated from a smear-ripened cheese.</title>
        <authorList>
            <consortium name="US DOE Joint Genome Institute (JGI-PGF)"/>
            <person name="Walter F."/>
            <person name="Albersmeier A."/>
            <person name="Kalinowski J."/>
            <person name="Ruckert C."/>
        </authorList>
    </citation>
    <scope>NUCLEOTIDE SEQUENCE [LARGE SCALE GENOMIC DNA]</scope>
    <source>
        <strain evidence="2 3">CGMCC 1.15295</strain>
    </source>
</reference>
<feature type="domain" description="Novel STAND NTPase 3" evidence="1">
    <location>
        <begin position="191"/>
        <end position="334"/>
    </location>
</feature>